<dbReference type="EMBL" id="BK067791">
    <property type="protein sequence ID" value="DBA52198.1"/>
    <property type="molecule type" value="Genomic_DNA"/>
</dbReference>
<proteinExistence type="predicted"/>
<evidence type="ECO:0000313" key="1">
    <source>
        <dbReference type="EMBL" id="DBA51703.1"/>
    </source>
</evidence>
<protein>
    <submittedName>
        <fullName evidence="1">ORF4</fullName>
    </submittedName>
    <submittedName>
        <fullName evidence="2">ORF57</fullName>
    </submittedName>
</protein>
<name>A0AAT9JEF8_9VIRU</name>
<reference evidence="1" key="2">
    <citation type="submission" date="2024-03" db="EMBL/GenBank/DDBJ databases">
        <authorList>
            <person name="Ni Y."/>
            <person name="Xu T."/>
            <person name="Yan S."/>
            <person name="Chen L."/>
            <person name="Wang Y."/>
        </authorList>
    </citation>
    <scope>NUCLEOTIDE SEQUENCE</scope>
    <source>
        <strain evidence="2">NTT1</strain>
        <strain evidence="1">NTT2</strain>
    </source>
</reference>
<evidence type="ECO:0000313" key="2">
    <source>
        <dbReference type="EMBL" id="DBA52198.1"/>
    </source>
</evidence>
<sequence>MILYGGRKYETNKSILKRYQKSKYVKILTTFEKGFNDENFREGECQLCGGIFKLAGIGGHLHYKHGVKR</sequence>
<reference evidence="1" key="1">
    <citation type="journal article" date="2024" name="Environ. Microbiol. Rep.">
        <title>Hiding in plain sight: The discovery of complete genomes of 11 hypothetical spindle-shaped viruses that putatively infect mesophilic ammonia-oxidizing archaea.</title>
        <authorList>
            <person name="Ni Y."/>
            <person name="Xu T."/>
            <person name="Yan S."/>
            <person name="Chen L."/>
            <person name="Wang Y."/>
        </authorList>
    </citation>
    <scope>NUCLEOTIDE SEQUENCE</scope>
    <source>
        <strain evidence="2">NTT1</strain>
        <strain evidence="1">NTT2</strain>
    </source>
</reference>
<organism evidence="1">
    <name type="scientific">Nitrosopumilaceae spindle-shaped virus</name>
    <dbReference type="NCBI Taxonomy" id="3065433"/>
    <lineage>
        <taxon>Viruses</taxon>
    </lineage>
</organism>
<accession>A0AAT9JEF8</accession>
<dbReference type="EMBL" id="BK067783">
    <property type="protein sequence ID" value="DBA51703.1"/>
    <property type="molecule type" value="Genomic_DNA"/>
</dbReference>